<dbReference type="Pfam" id="PF01757">
    <property type="entry name" value="Acyl_transf_3"/>
    <property type="match status" value="1"/>
</dbReference>
<evidence type="ECO:0000256" key="1">
    <source>
        <dbReference type="SAM" id="Phobius"/>
    </source>
</evidence>
<reference evidence="3 4" key="1">
    <citation type="submission" date="2017-06" db="EMBL/GenBank/DDBJ databases">
        <authorList>
            <person name="Kim H.J."/>
            <person name="Triplett B.A."/>
        </authorList>
    </citation>
    <scope>NUCLEOTIDE SEQUENCE [LARGE SCALE GENOMIC DNA]</scope>
    <source>
        <strain evidence="3 4">DSM 18704</strain>
    </source>
</reference>
<evidence type="ECO:0000313" key="3">
    <source>
        <dbReference type="EMBL" id="SNT25961.1"/>
    </source>
</evidence>
<evidence type="ECO:0000313" key="4">
    <source>
        <dbReference type="Proteomes" id="UP000198356"/>
    </source>
</evidence>
<dbReference type="GO" id="GO:0016020">
    <property type="term" value="C:membrane"/>
    <property type="evidence" value="ECO:0007669"/>
    <property type="project" value="TreeGrafter"/>
</dbReference>
<dbReference type="PANTHER" id="PTHR23028:SF53">
    <property type="entry name" value="ACYL_TRANSF_3 DOMAIN-CONTAINING PROTEIN"/>
    <property type="match status" value="1"/>
</dbReference>
<evidence type="ECO:0000259" key="2">
    <source>
        <dbReference type="Pfam" id="PF01757"/>
    </source>
</evidence>
<feature type="transmembrane region" description="Helical" evidence="1">
    <location>
        <begin position="56"/>
        <end position="76"/>
    </location>
</feature>
<dbReference type="GO" id="GO:0016747">
    <property type="term" value="F:acyltransferase activity, transferring groups other than amino-acyl groups"/>
    <property type="evidence" value="ECO:0007669"/>
    <property type="project" value="InterPro"/>
</dbReference>
<keyword evidence="4" id="KW-1185">Reference proteome</keyword>
<name>A0A239L681_9BACT</name>
<keyword evidence="1" id="KW-1133">Transmembrane helix</keyword>
<dbReference type="PANTHER" id="PTHR23028">
    <property type="entry name" value="ACETYLTRANSFERASE"/>
    <property type="match status" value="1"/>
</dbReference>
<dbReference type="RefSeq" id="WP_245818041.1">
    <property type="nucleotide sequence ID" value="NZ_FZOU01000006.1"/>
</dbReference>
<keyword evidence="1" id="KW-0812">Transmembrane</keyword>
<feature type="domain" description="Acyltransferase 3" evidence="2">
    <location>
        <begin position="25"/>
        <end position="363"/>
    </location>
</feature>
<dbReference type="InterPro" id="IPR002656">
    <property type="entry name" value="Acyl_transf_3_dom"/>
</dbReference>
<dbReference type="GO" id="GO:0016787">
    <property type="term" value="F:hydrolase activity"/>
    <property type="evidence" value="ECO:0007669"/>
    <property type="project" value="UniProtKB-KW"/>
</dbReference>
<feature type="transmembrane region" description="Helical" evidence="1">
    <location>
        <begin position="256"/>
        <end position="274"/>
    </location>
</feature>
<gene>
    <name evidence="3" type="ORF">SAMN05421770_106141</name>
</gene>
<keyword evidence="3" id="KW-0808">Transferase</keyword>
<dbReference type="AlphaFoldDB" id="A0A239L681"/>
<keyword evidence="3" id="KW-0378">Hydrolase</keyword>
<dbReference type="Proteomes" id="UP000198356">
    <property type="component" value="Unassembled WGS sequence"/>
</dbReference>
<sequence length="388" mass="44302">MKTAVEIEHAPTPEAVTTRKPALPALTGLRTLLALNIVLFHFTPSHLHYLYPVIDNAYVFVGFFFLISGFILSYNYSDRALTLSPRQFYLARFSRIYPTYALALTLSIPLMLGEYKARSHREFWEGLFLTPLTMQGWSASLATYWNTVGWTISAEVALYLAFPFLLRQFATRGARLNTPAKLIAAMLVLWVIGITPHLFYLFTNPDHIVGHIDRFSSGYWLRTLKYTPPPYLCTFLNGMLLSRLHATLNLSRRQRFLVAAAALFGLWLFFETIVRQMPYVLMHGSLMMPFFAALILGLSGPNSIASAFSWRPLVLLGETTFALYLLHFNGFVLIHLYHIPERLHVAAYDPWISYAALIAMAFATLHWIERPAHRYLRGRLLPRPKPAA</sequence>
<feature type="transmembrane region" description="Helical" evidence="1">
    <location>
        <begin position="96"/>
        <end position="115"/>
    </location>
</feature>
<feature type="transmembrane region" description="Helical" evidence="1">
    <location>
        <begin position="226"/>
        <end position="244"/>
    </location>
</feature>
<dbReference type="InterPro" id="IPR050879">
    <property type="entry name" value="Acyltransferase_3"/>
</dbReference>
<keyword evidence="1" id="KW-0472">Membrane</keyword>
<feature type="transmembrane region" description="Helical" evidence="1">
    <location>
        <begin position="151"/>
        <end position="170"/>
    </location>
</feature>
<feature type="transmembrane region" description="Helical" evidence="1">
    <location>
        <begin position="321"/>
        <end position="339"/>
    </location>
</feature>
<dbReference type="GO" id="GO:0000271">
    <property type="term" value="P:polysaccharide biosynthetic process"/>
    <property type="evidence" value="ECO:0007669"/>
    <property type="project" value="TreeGrafter"/>
</dbReference>
<dbReference type="EMBL" id="FZOU01000006">
    <property type="protein sequence ID" value="SNT25961.1"/>
    <property type="molecule type" value="Genomic_DNA"/>
</dbReference>
<feature type="transmembrane region" description="Helical" evidence="1">
    <location>
        <begin position="182"/>
        <end position="202"/>
    </location>
</feature>
<keyword evidence="3" id="KW-0012">Acyltransferase</keyword>
<feature type="transmembrane region" description="Helical" evidence="1">
    <location>
        <begin position="351"/>
        <end position="368"/>
    </location>
</feature>
<feature type="transmembrane region" description="Helical" evidence="1">
    <location>
        <begin position="22"/>
        <end position="44"/>
    </location>
</feature>
<proteinExistence type="predicted"/>
<feature type="transmembrane region" description="Helical" evidence="1">
    <location>
        <begin position="280"/>
        <end position="300"/>
    </location>
</feature>
<organism evidence="3 4">
    <name type="scientific">Granulicella rosea</name>
    <dbReference type="NCBI Taxonomy" id="474952"/>
    <lineage>
        <taxon>Bacteria</taxon>
        <taxon>Pseudomonadati</taxon>
        <taxon>Acidobacteriota</taxon>
        <taxon>Terriglobia</taxon>
        <taxon>Terriglobales</taxon>
        <taxon>Acidobacteriaceae</taxon>
        <taxon>Granulicella</taxon>
    </lineage>
</organism>
<protein>
    <submittedName>
        <fullName evidence="3">Peptidoglycan/LPS O-acetylase OafA/YrhL, contains acyltransferase and SGNH-hydrolase domains</fullName>
    </submittedName>
</protein>
<accession>A0A239L681</accession>